<keyword evidence="1" id="KW-0472">Membrane</keyword>
<dbReference type="Proteomes" id="UP001257914">
    <property type="component" value="Unassembled WGS sequence"/>
</dbReference>
<sequence>MSNHNDINQNVNETDNQDVEKIGGLSIFSKGFNYKFNVEGHEIHAWGSAKSGKEKVFVDGKLVSSKWSVTKKSIHTFKLNNDSYELEFNMVSLLTSELHCILIKNGVHLETQKQVPKYTENKKKAKWFIGLHTIAGAICGYWLMTLILDYFSN</sequence>
<keyword evidence="1" id="KW-1133">Transmembrane helix</keyword>
<evidence type="ECO:0000256" key="1">
    <source>
        <dbReference type="SAM" id="Phobius"/>
    </source>
</evidence>
<evidence type="ECO:0000313" key="2">
    <source>
        <dbReference type="EMBL" id="MDU0112595.1"/>
    </source>
</evidence>
<protein>
    <submittedName>
        <fullName evidence="2">Uncharacterized protein</fullName>
    </submittedName>
</protein>
<organism evidence="2 3">
    <name type="scientific">Psychrosphaera aquimarina</name>
    <dbReference type="NCBI Taxonomy" id="2044854"/>
    <lineage>
        <taxon>Bacteria</taxon>
        <taxon>Pseudomonadati</taxon>
        <taxon>Pseudomonadota</taxon>
        <taxon>Gammaproteobacteria</taxon>
        <taxon>Alteromonadales</taxon>
        <taxon>Pseudoalteromonadaceae</taxon>
        <taxon>Psychrosphaera</taxon>
    </lineage>
</organism>
<reference evidence="2 3" key="1">
    <citation type="submission" date="2023-10" db="EMBL/GenBank/DDBJ databases">
        <title>Psychrosphaera aquimaarina strain SW33 isolated from seawater.</title>
        <authorList>
            <person name="Bayburt H."/>
            <person name="Kim J.M."/>
            <person name="Choi B.J."/>
            <person name="Jeon C.O."/>
        </authorList>
    </citation>
    <scope>NUCLEOTIDE SEQUENCE [LARGE SCALE GENOMIC DNA]</scope>
    <source>
        <strain evidence="2 3">KCTC 52743</strain>
    </source>
</reference>
<accession>A0ABU3QZL8</accession>
<dbReference type="RefSeq" id="WP_315946295.1">
    <property type="nucleotide sequence ID" value="NZ_JAWCUA010000003.1"/>
</dbReference>
<evidence type="ECO:0000313" key="3">
    <source>
        <dbReference type="Proteomes" id="UP001257914"/>
    </source>
</evidence>
<proteinExistence type="predicted"/>
<feature type="transmembrane region" description="Helical" evidence="1">
    <location>
        <begin position="127"/>
        <end position="148"/>
    </location>
</feature>
<comment type="caution">
    <text evidence="2">The sequence shown here is derived from an EMBL/GenBank/DDBJ whole genome shotgun (WGS) entry which is preliminary data.</text>
</comment>
<keyword evidence="3" id="KW-1185">Reference proteome</keyword>
<name>A0ABU3QZL8_9GAMM</name>
<keyword evidence="1" id="KW-0812">Transmembrane</keyword>
<dbReference type="EMBL" id="JAWCUA010000003">
    <property type="protein sequence ID" value="MDU0112595.1"/>
    <property type="molecule type" value="Genomic_DNA"/>
</dbReference>
<gene>
    <name evidence="2" type="ORF">RT723_06170</name>
</gene>